<dbReference type="InterPro" id="IPR016032">
    <property type="entry name" value="Sig_transdc_resp-reg_C-effctor"/>
</dbReference>
<gene>
    <name evidence="2" type="ORF">F5X71_10425</name>
</gene>
<feature type="domain" description="HTH luxR-type" evidence="1">
    <location>
        <begin position="12"/>
        <end position="69"/>
    </location>
</feature>
<dbReference type="GO" id="GO:0003677">
    <property type="term" value="F:DNA binding"/>
    <property type="evidence" value="ECO:0007669"/>
    <property type="project" value="InterPro"/>
</dbReference>
<dbReference type="SMART" id="SM00421">
    <property type="entry name" value="HTH_LUXR"/>
    <property type="match status" value="1"/>
</dbReference>
<proteinExistence type="predicted"/>
<dbReference type="Gene3D" id="1.10.10.10">
    <property type="entry name" value="Winged helix-like DNA-binding domain superfamily/Winged helix DNA-binding domain"/>
    <property type="match status" value="1"/>
</dbReference>
<sequence length="85" mass="9285">MSEPLGDPPRVRPALSPRETQVLLVWLHRDSKAATARTLSLSVATVTTHLARIRAKYAAAARPAPTKAALFARAIQDNLVTLDDW</sequence>
<accession>A0A6G9XP99</accession>
<evidence type="ECO:0000313" key="2">
    <source>
        <dbReference type="EMBL" id="QIS02680.1"/>
    </source>
</evidence>
<dbReference type="InterPro" id="IPR036388">
    <property type="entry name" value="WH-like_DNA-bd_sf"/>
</dbReference>
<reference evidence="2 3" key="1">
    <citation type="journal article" date="2019" name="ACS Chem. Biol.">
        <title>Identification and Mobilization of a Cryptic Antibiotic Biosynthesis Gene Locus from a Human-Pathogenic Nocardia Isolate.</title>
        <authorList>
            <person name="Herisse M."/>
            <person name="Ishida K."/>
            <person name="Porter J.L."/>
            <person name="Howden B."/>
            <person name="Hertweck C."/>
            <person name="Stinear T.P."/>
            <person name="Pidot S.J."/>
        </authorList>
    </citation>
    <scope>NUCLEOTIDE SEQUENCE [LARGE SCALE GENOMIC DNA]</scope>
    <source>
        <strain evidence="2 3">AUSMDU00024985</strain>
    </source>
</reference>
<dbReference type="SUPFAM" id="SSF46894">
    <property type="entry name" value="C-terminal effector domain of the bipartite response regulators"/>
    <property type="match status" value="1"/>
</dbReference>
<name>A0A6G9XP99_NOCBR</name>
<organism evidence="2 3">
    <name type="scientific">Nocardia brasiliensis</name>
    <dbReference type="NCBI Taxonomy" id="37326"/>
    <lineage>
        <taxon>Bacteria</taxon>
        <taxon>Bacillati</taxon>
        <taxon>Actinomycetota</taxon>
        <taxon>Actinomycetes</taxon>
        <taxon>Mycobacteriales</taxon>
        <taxon>Nocardiaceae</taxon>
        <taxon>Nocardia</taxon>
    </lineage>
</organism>
<evidence type="ECO:0000313" key="3">
    <source>
        <dbReference type="Proteomes" id="UP000501705"/>
    </source>
</evidence>
<dbReference type="Proteomes" id="UP000501705">
    <property type="component" value="Chromosome"/>
</dbReference>
<dbReference type="AlphaFoldDB" id="A0A6G9XP99"/>
<dbReference type="InterPro" id="IPR000792">
    <property type="entry name" value="Tscrpt_reg_LuxR_C"/>
</dbReference>
<dbReference type="EMBL" id="CP046171">
    <property type="protein sequence ID" value="QIS02680.1"/>
    <property type="molecule type" value="Genomic_DNA"/>
</dbReference>
<evidence type="ECO:0000259" key="1">
    <source>
        <dbReference type="SMART" id="SM00421"/>
    </source>
</evidence>
<protein>
    <submittedName>
        <fullName evidence="2">LuxR family transcriptional regulator</fullName>
    </submittedName>
</protein>
<dbReference type="GO" id="GO:0006355">
    <property type="term" value="P:regulation of DNA-templated transcription"/>
    <property type="evidence" value="ECO:0007669"/>
    <property type="project" value="InterPro"/>
</dbReference>
<dbReference type="Pfam" id="PF00196">
    <property type="entry name" value="GerE"/>
    <property type="match status" value="1"/>
</dbReference>